<dbReference type="Proteomes" id="UP000603904">
    <property type="component" value="Unassembled WGS sequence"/>
</dbReference>
<gene>
    <name evidence="1" type="ORF">Mco01_57230</name>
</gene>
<accession>A0ABQ4G6U6</accession>
<dbReference type="PROSITE" id="PS51257">
    <property type="entry name" value="PROKAR_LIPOPROTEIN"/>
    <property type="match status" value="1"/>
</dbReference>
<evidence type="ECO:0000313" key="2">
    <source>
        <dbReference type="Proteomes" id="UP000603904"/>
    </source>
</evidence>
<sequence>MTKTIQRLADKMVARLVPATQAAATSCSYDWAGCWRRTCCTGAGVPDGDRYCSGWTQWC</sequence>
<organism evidence="1 2">
    <name type="scientific">Microbispora corallina</name>
    <dbReference type="NCBI Taxonomy" id="83302"/>
    <lineage>
        <taxon>Bacteria</taxon>
        <taxon>Bacillati</taxon>
        <taxon>Actinomycetota</taxon>
        <taxon>Actinomycetes</taxon>
        <taxon>Streptosporangiales</taxon>
        <taxon>Streptosporangiaceae</taxon>
        <taxon>Microbispora</taxon>
    </lineage>
</organism>
<proteinExistence type="predicted"/>
<protein>
    <submittedName>
        <fullName evidence="1">Uncharacterized protein</fullName>
    </submittedName>
</protein>
<comment type="caution">
    <text evidence="1">The sequence shown here is derived from an EMBL/GenBank/DDBJ whole genome shotgun (WGS) entry which is preliminary data.</text>
</comment>
<evidence type="ECO:0000313" key="1">
    <source>
        <dbReference type="EMBL" id="GIH42723.1"/>
    </source>
</evidence>
<name>A0ABQ4G6U6_9ACTN</name>
<keyword evidence="2" id="KW-1185">Reference proteome</keyword>
<dbReference type="RefSeq" id="WP_204059908.1">
    <property type="nucleotide sequence ID" value="NZ_BAAAGP010000019.1"/>
</dbReference>
<reference evidence="1 2" key="1">
    <citation type="submission" date="2021-01" db="EMBL/GenBank/DDBJ databases">
        <title>Whole genome shotgun sequence of Microbispora corallina NBRC 16416.</title>
        <authorList>
            <person name="Komaki H."/>
            <person name="Tamura T."/>
        </authorList>
    </citation>
    <scope>NUCLEOTIDE SEQUENCE [LARGE SCALE GENOMIC DNA]</scope>
    <source>
        <strain evidence="1 2">NBRC 16416</strain>
    </source>
</reference>
<dbReference type="EMBL" id="BOOC01000032">
    <property type="protein sequence ID" value="GIH42723.1"/>
    <property type="molecule type" value="Genomic_DNA"/>
</dbReference>